<reference evidence="2 3" key="1">
    <citation type="submission" date="2017-11" db="EMBL/GenBank/DDBJ databases">
        <title>Draft genome sequence of Mitsuaria sp. HWN-4.</title>
        <authorList>
            <person name="Gundlapally S.R."/>
        </authorList>
    </citation>
    <scope>NUCLEOTIDE SEQUENCE [LARGE SCALE GENOMIC DNA]</scope>
    <source>
        <strain evidence="2 3">HWN-4</strain>
    </source>
</reference>
<dbReference type="RefSeq" id="WP_099861454.1">
    <property type="nucleotide sequence ID" value="NZ_PEOG01000021.1"/>
</dbReference>
<dbReference type="InterPro" id="IPR025272">
    <property type="entry name" value="SocA_Panacea"/>
</dbReference>
<sequence>MASTLDVAKYITERTGEVSAMKLQKLMYYAQAWNLVWDESPLFSEDFQAWANGPVLPSLYQKHRGLFKVSASLFADADSTALTEAERDNIERVLAFYGDKTAQWLSNLTHQEDPWKLARGDAPIGAPSTSVISQGAMHEYYSAL</sequence>
<organism evidence="2 3">
    <name type="scientific">Roseateles chitinivorans</name>
    <dbReference type="NCBI Taxonomy" id="2917965"/>
    <lineage>
        <taxon>Bacteria</taxon>
        <taxon>Pseudomonadati</taxon>
        <taxon>Pseudomonadota</taxon>
        <taxon>Betaproteobacteria</taxon>
        <taxon>Burkholderiales</taxon>
        <taxon>Sphaerotilaceae</taxon>
        <taxon>Roseateles</taxon>
    </lineage>
</organism>
<feature type="domain" description="Antitoxin SocA-like Panacea" evidence="1">
    <location>
        <begin position="23"/>
        <end position="116"/>
    </location>
</feature>
<evidence type="ECO:0000259" key="1">
    <source>
        <dbReference type="Pfam" id="PF13274"/>
    </source>
</evidence>
<dbReference type="Pfam" id="PF13274">
    <property type="entry name" value="SocA_Panacea"/>
    <property type="match status" value="1"/>
</dbReference>
<dbReference type="AlphaFoldDB" id="A0A2G9CAQ5"/>
<gene>
    <name evidence="2" type="ORF">CS062_09710</name>
</gene>
<keyword evidence="3" id="KW-1185">Reference proteome</keyword>
<dbReference type="OrthoDB" id="9799173at2"/>
<evidence type="ECO:0000313" key="3">
    <source>
        <dbReference type="Proteomes" id="UP000231501"/>
    </source>
</evidence>
<evidence type="ECO:0000313" key="2">
    <source>
        <dbReference type="EMBL" id="PIM53432.1"/>
    </source>
</evidence>
<comment type="caution">
    <text evidence="2">The sequence shown here is derived from an EMBL/GenBank/DDBJ whole genome shotgun (WGS) entry which is preliminary data.</text>
</comment>
<proteinExistence type="predicted"/>
<accession>A0A2G9CAQ5</accession>
<dbReference type="Proteomes" id="UP000231501">
    <property type="component" value="Unassembled WGS sequence"/>
</dbReference>
<dbReference type="EMBL" id="PEOG01000021">
    <property type="protein sequence ID" value="PIM53432.1"/>
    <property type="molecule type" value="Genomic_DNA"/>
</dbReference>
<protein>
    <recommendedName>
        <fullName evidence="1">Antitoxin SocA-like Panacea domain-containing protein</fullName>
    </recommendedName>
</protein>
<name>A0A2G9CAQ5_9BURK</name>